<gene>
    <name evidence="2" type="ORF">HNR67_004852</name>
</gene>
<protein>
    <submittedName>
        <fullName evidence="2">Uncharacterized protein</fullName>
    </submittedName>
</protein>
<evidence type="ECO:0000313" key="3">
    <source>
        <dbReference type="Proteomes" id="UP000533598"/>
    </source>
</evidence>
<evidence type="ECO:0000256" key="1">
    <source>
        <dbReference type="SAM" id="MobiDB-lite"/>
    </source>
</evidence>
<feature type="region of interest" description="Disordered" evidence="1">
    <location>
        <begin position="1"/>
        <end position="28"/>
    </location>
</feature>
<comment type="caution">
    <text evidence="2">The sequence shown here is derived from an EMBL/GenBank/DDBJ whole genome shotgun (WGS) entry which is preliminary data.</text>
</comment>
<dbReference type="Proteomes" id="UP000533598">
    <property type="component" value="Unassembled WGS sequence"/>
</dbReference>
<evidence type="ECO:0000313" key="2">
    <source>
        <dbReference type="EMBL" id="MBB4678734.1"/>
    </source>
</evidence>
<dbReference type="EMBL" id="JACHMH010000001">
    <property type="protein sequence ID" value="MBB4678734.1"/>
    <property type="molecule type" value="Genomic_DNA"/>
</dbReference>
<sequence>MLSPSTSATWQPAPPQLVLLDPEPAESTEDMDTLAKSLITIFEDLSGEALAHAGLDEIKSTVGSVLADSAQEGIQRLRREILATPTPAAIVPRLETLVAQRN</sequence>
<dbReference type="RefSeq" id="WP_185011810.1">
    <property type="nucleotide sequence ID" value="NZ_BAAAUI010000010.1"/>
</dbReference>
<feature type="compositionally biased region" description="Polar residues" evidence="1">
    <location>
        <begin position="1"/>
        <end position="10"/>
    </location>
</feature>
<dbReference type="Gene3D" id="3.40.50.2000">
    <property type="entry name" value="Glycogen Phosphorylase B"/>
    <property type="match status" value="2"/>
</dbReference>
<proteinExistence type="predicted"/>
<accession>A0A7W7CCS8</accession>
<name>A0A7W7CCS8_9PSEU</name>
<keyword evidence="3" id="KW-1185">Reference proteome</keyword>
<dbReference type="AlphaFoldDB" id="A0A7W7CCS8"/>
<reference evidence="2 3" key="1">
    <citation type="submission" date="2020-08" db="EMBL/GenBank/DDBJ databases">
        <title>Sequencing the genomes of 1000 actinobacteria strains.</title>
        <authorList>
            <person name="Klenk H.-P."/>
        </authorList>
    </citation>
    <scope>NUCLEOTIDE SEQUENCE [LARGE SCALE GENOMIC DNA]</scope>
    <source>
        <strain evidence="2 3">DSM 44230</strain>
    </source>
</reference>
<organism evidence="2 3">
    <name type="scientific">Crossiella cryophila</name>
    <dbReference type="NCBI Taxonomy" id="43355"/>
    <lineage>
        <taxon>Bacteria</taxon>
        <taxon>Bacillati</taxon>
        <taxon>Actinomycetota</taxon>
        <taxon>Actinomycetes</taxon>
        <taxon>Pseudonocardiales</taxon>
        <taxon>Pseudonocardiaceae</taxon>
        <taxon>Crossiella</taxon>
    </lineage>
</organism>